<evidence type="ECO:0000313" key="6">
    <source>
        <dbReference type="Proteomes" id="UP001336020"/>
    </source>
</evidence>
<evidence type="ECO:0000256" key="2">
    <source>
        <dbReference type="ARBA" id="ARBA00022598"/>
    </source>
</evidence>
<keyword evidence="2" id="KW-0436">Ligase</keyword>
<dbReference type="Pfam" id="PF00501">
    <property type="entry name" value="AMP-binding"/>
    <property type="match status" value="1"/>
</dbReference>
<feature type="domain" description="AMP-binding enzyme C-terminal" evidence="4">
    <location>
        <begin position="461"/>
        <end position="537"/>
    </location>
</feature>
<dbReference type="Gene3D" id="3.40.50.12780">
    <property type="entry name" value="N-terminal domain of ligase-like"/>
    <property type="match status" value="1"/>
</dbReference>
<dbReference type="InterPro" id="IPR000873">
    <property type="entry name" value="AMP-dep_synth/lig_dom"/>
</dbReference>
<feature type="domain" description="AMP-dependent synthetase/ligase" evidence="3">
    <location>
        <begin position="54"/>
        <end position="411"/>
    </location>
</feature>
<evidence type="ECO:0000259" key="4">
    <source>
        <dbReference type="Pfam" id="PF13193"/>
    </source>
</evidence>
<dbReference type="Proteomes" id="UP001336020">
    <property type="component" value="Unassembled WGS sequence"/>
</dbReference>
<dbReference type="Pfam" id="PF13193">
    <property type="entry name" value="AMP-binding_C"/>
    <property type="match status" value="1"/>
</dbReference>
<dbReference type="SUPFAM" id="SSF56801">
    <property type="entry name" value="Acetyl-CoA synthetase-like"/>
    <property type="match status" value="1"/>
</dbReference>
<protein>
    <submittedName>
        <fullName evidence="5">Class I adenylate-forming enzyme family protein</fullName>
    </submittedName>
</protein>
<name>A0ABU7LC27_9NOCA</name>
<dbReference type="PANTHER" id="PTHR43201">
    <property type="entry name" value="ACYL-COA SYNTHETASE"/>
    <property type="match status" value="1"/>
</dbReference>
<evidence type="ECO:0000313" key="5">
    <source>
        <dbReference type="EMBL" id="MEE2058467.1"/>
    </source>
</evidence>
<dbReference type="InterPro" id="IPR045851">
    <property type="entry name" value="AMP-bd_C_sf"/>
</dbReference>
<organism evidence="5 6">
    <name type="scientific">Rhodococcus artemisiae</name>
    <dbReference type="NCBI Taxonomy" id="714159"/>
    <lineage>
        <taxon>Bacteria</taxon>
        <taxon>Bacillati</taxon>
        <taxon>Actinomycetota</taxon>
        <taxon>Actinomycetes</taxon>
        <taxon>Mycobacteriales</taxon>
        <taxon>Nocardiaceae</taxon>
        <taxon>Rhodococcus</taxon>
    </lineage>
</organism>
<comment type="caution">
    <text evidence="5">The sequence shown here is derived from an EMBL/GenBank/DDBJ whole genome shotgun (WGS) entry which is preliminary data.</text>
</comment>
<dbReference type="EMBL" id="JAUTXY010000005">
    <property type="protein sequence ID" value="MEE2058467.1"/>
    <property type="molecule type" value="Genomic_DNA"/>
</dbReference>
<dbReference type="InterPro" id="IPR025110">
    <property type="entry name" value="AMP-bd_C"/>
</dbReference>
<comment type="similarity">
    <text evidence="1">Belongs to the ATP-dependent AMP-binding enzyme family.</text>
</comment>
<proteinExistence type="inferred from homology"/>
<evidence type="ECO:0000256" key="1">
    <source>
        <dbReference type="ARBA" id="ARBA00006432"/>
    </source>
</evidence>
<evidence type="ECO:0000259" key="3">
    <source>
        <dbReference type="Pfam" id="PF00501"/>
    </source>
</evidence>
<dbReference type="RefSeq" id="WP_330133714.1">
    <property type="nucleotide sequence ID" value="NZ_JAUTXY010000005.1"/>
</dbReference>
<gene>
    <name evidence="5" type="ORF">Q7514_13140</name>
</gene>
<dbReference type="InterPro" id="IPR042099">
    <property type="entry name" value="ANL_N_sf"/>
</dbReference>
<dbReference type="Gene3D" id="3.30.300.30">
    <property type="match status" value="1"/>
</dbReference>
<dbReference type="PROSITE" id="PS00455">
    <property type="entry name" value="AMP_BINDING"/>
    <property type="match status" value="1"/>
</dbReference>
<accession>A0ABU7LC27</accession>
<keyword evidence="6" id="KW-1185">Reference proteome</keyword>
<dbReference type="PANTHER" id="PTHR43201:SF5">
    <property type="entry name" value="MEDIUM-CHAIN ACYL-COA LIGASE ACSF2, MITOCHONDRIAL"/>
    <property type="match status" value="1"/>
</dbReference>
<sequence length="548" mass="59760">MSDPRLASDARADAVARLTAPGAPFEILEEQVRGVQMPVFGTRYRSLSSLLADSARYGDAEYVVCDDLRLTFTEHLTRVASLAQEFRSRYGVGRGDRVAILSANNAEWIMTFWAATSLGAIAVGMNSLWSGREIEYGIELSGPKVIVVDAGRRALLGSSDIDVLSVEHDVPHLGSVHPHAELPDVEIDEDDPAVILFTSGTTGRAKGATHSHRNMIAAVDFHRFNDALAGESGQAPNRRRFLLATPLFHIAALHNLAVPRLAFGDTAVISTGRFDVDRVLRLIEKERLTNWGAVPTMMTRLIEHGDPSRYDLSSLKSVSISSAPSTPALRAKLKEILPSAERTLGTSYGLTESSSAATLATAADLAERPDTVGRPVLTTSIEIRDETGTAVPDGVEGEIYLRGPLMMLGYWNNPEANASAIVEDGWMRTWDLGTMEDGYLRISSRRSDLILRGGENVYPAEVEAVIDEHPAVRECIVVGAEHHDYGEEVCAMIVVSPGSEVTDLEMSGYTAERIARYKVPTRWIFRTDDLPRNATGKVKRADVRAALQ</sequence>
<reference evidence="5 6" key="1">
    <citation type="submission" date="2023-07" db="EMBL/GenBank/DDBJ databases">
        <authorList>
            <person name="Girao M."/>
            <person name="Carvalho M.F."/>
        </authorList>
    </citation>
    <scope>NUCLEOTIDE SEQUENCE [LARGE SCALE GENOMIC DNA]</scope>
    <source>
        <strain evidence="5 6">YIM65754</strain>
    </source>
</reference>
<dbReference type="InterPro" id="IPR020845">
    <property type="entry name" value="AMP-binding_CS"/>
</dbReference>